<comment type="pathway">
    <text evidence="12">Glycan biosynthesis.</text>
</comment>
<dbReference type="PANTHER" id="PTHR30582">
    <property type="entry name" value="L,D-TRANSPEPTIDASE"/>
    <property type="match status" value="1"/>
</dbReference>
<keyword evidence="11 13" id="KW-0961">Cell wall biogenesis/degradation</keyword>
<accession>A0A848K936</accession>
<proteinExistence type="predicted"/>
<protein>
    <submittedName>
        <fullName evidence="15">L,D-transpeptidase</fullName>
    </submittedName>
</protein>
<dbReference type="GO" id="GO:0071972">
    <property type="term" value="F:peptidoglycan L,D-transpeptidase activity"/>
    <property type="evidence" value="ECO:0007669"/>
    <property type="project" value="TreeGrafter"/>
</dbReference>
<dbReference type="InterPro" id="IPR005490">
    <property type="entry name" value="LD_TPept_cat_dom"/>
</dbReference>
<feature type="active site" description="Proton donor/acceptor" evidence="13">
    <location>
        <position position="235"/>
    </location>
</feature>
<dbReference type="SUPFAM" id="SSF141523">
    <property type="entry name" value="L,D-transpeptidase catalytic domain-like"/>
    <property type="match status" value="1"/>
</dbReference>
<dbReference type="GO" id="GO:0008360">
    <property type="term" value="P:regulation of cell shape"/>
    <property type="evidence" value="ECO:0007669"/>
    <property type="project" value="UniProtKB-UniRule"/>
</dbReference>
<evidence type="ECO:0000256" key="12">
    <source>
        <dbReference type="ARBA" id="ARBA00060592"/>
    </source>
</evidence>
<evidence type="ECO:0000256" key="5">
    <source>
        <dbReference type="ARBA" id="ARBA00022960"/>
    </source>
</evidence>
<keyword evidence="7" id="KW-0472">Membrane</keyword>
<dbReference type="GO" id="GO:0005576">
    <property type="term" value="C:extracellular region"/>
    <property type="evidence" value="ECO:0007669"/>
    <property type="project" value="TreeGrafter"/>
</dbReference>
<keyword evidence="16" id="KW-1185">Reference proteome</keyword>
<dbReference type="AlphaFoldDB" id="A0A848K936"/>
<keyword evidence="9" id="KW-0449">Lipoprotein</keyword>
<dbReference type="RefSeq" id="WP_169586335.1">
    <property type="nucleotide sequence ID" value="NZ_VCQU01000003.1"/>
</dbReference>
<dbReference type="UniPathway" id="UPA00219"/>
<dbReference type="InterPro" id="IPR050979">
    <property type="entry name" value="LD-transpeptidase"/>
</dbReference>
<dbReference type="Gene3D" id="2.40.440.10">
    <property type="entry name" value="L,D-transpeptidase catalytic domain-like"/>
    <property type="match status" value="1"/>
</dbReference>
<evidence type="ECO:0000259" key="14">
    <source>
        <dbReference type="PROSITE" id="PS52029"/>
    </source>
</evidence>
<evidence type="ECO:0000256" key="10">
    <source>
        <dbReference type="ARBA" id="ARBA00023315"/>
    </source>
</evidence>
<evidence type="ECO:0000256" key="9">
    <source>
        <dbReference type="ARBA" id="ARBA00023288"/>
    </source>
</evidence>
<keyword evidence="6 13" id="KW-0573">Peptidoglycan synthesis</keyword>
<evidence type="ECO:0000256" key="8">
    <source>
        <dbReference type="ARBA" id="ARBA00023139"/>
    </source>
</evidence>
<evidence type="ECO:0000313" key="16">
    <source>
        <dbReference type="Proteomes" id="UP000535543"/>
    </source>
</evidence>
<dbReference type="InterPro" id="IPR038063">
    <property type="entry name" value="Transpep_catalytic_dom"/>
</dbReference>
<keyword evidence="2" id="KW-1003">Cell membrane</keyword>
<dbReference type="FunFam" id="2.40.440.10:FF:000005">
    <property type="entry name" value="L,D-transpeptidase 2"/>
    <property type="match status" value="1"/>
</dbReference>
<evidence type="ECO:0000256" key="1">
    <source>
        <dbReference type="ARBA" id="ARBA00004752"/>
    </source>
</evidence>
<feature type="active site" description="Nucleophile" evidence="13">
    <location>
        <position position="253"/>
    </location>
</feature>
<dbReference type="Gene3D" id="2.60.40.3710">
    <property type="match status" value="1"/>
</dbReference>
<dbReference type="InterPro" id="IPR041280">
    <property type="entry name" value="Big_10"/>
</dbReference>
<gene>
    <name evidence="15" type="ORF">FGL95_10425</name>
</gene>
<keyword evidence="5 13" id="KW-0133">Cell shape</keyword>
<dbReference type="GO" id="GO:0018104">
    <property type="term" value="P:peptidoglycan-protein cross-linking"/>
    <property type="evidence" value="ECO:0007669"/>
    <property type="project" value="TreeGrafter"/>
</dbReference>
<evidence type="ECO:0000256" key="6">
    <source>
        <dbReference type="ARBA" id="ARBA00022984"/>
    </source>
</evidence>
<reference evidence="15 16" key="1">
    <citation type="submission" date="2019-05" db="EMBL/GenBank/DDBJ databases">
        <authorList>
            <person name="Lee S.D."/>
        </authorList>
    </citation>
    <scope>NUCLEOTIDE SEQUENCE [LARGE SCALE GENOMIC DNA]</scope>
    <source>
        <strain evidence="15 16">YC2-7</strain>
    </source>
</reference>
<dbReference type="Pfam" id="PF17964">
    <property type="entry name" value="Big_10"/>
    <property type="match status" value="1"/>
</dbReference>
<dbReference type="Pfam" id="PF03734">
    <property type="entry name" value="YkuD"/>
    <property type="match status" value="1"/>
</dbReference>
<keyword evidence="10" id="KW-0012">Acyltransferase</keyword>
<reference evidence="15 16" key="2">
    <citation type="submission" date="2020-06" db="EMBL/GenBank/DDBJ databases">
        <title>Antribacter stalactiti gen. nov., sp. nov., a new member of the family Nacardiaceae isolated from a cave.</title>
        <authorList>
            <person name="Kim I.S."/>
        </authorList>
    </citation>
    <scope>NUCLEOTIDE SEQUENCE [LARGE SCALE GENOMIC DNA]</scope>
    <source>
        <strain evidence="15 16">YC2-7</strain>
    </source>
</reference>
<dbReference type="PANTHER" id="PTHR30582:SF2">
    <property type="entry name" value="L,D-TRANSPEPTIDASE YCIB-RELATED"/>
    <property type="match status" value="1"/>
</dbReference>
<comment type="caution">
    <text evidence="15">The sequence shown here is derived from an EMBL/GenBank/DDBJ whole genome shotgun (WGS) entry which is preliminary data.</text>
</comment>
<dbReference type="EMBL" id="VCQU01000003">
    <property type="protein sequence ID" value="NMN95445.1"/>
    <property type="molecule type" value="Genomic_DNA"/>
</dbReference>
<dbReference type="CDD" id="cd16913">
    <property type="entry name" value="YkuD_like"/>
    <property type="match status" value="1"/>
</dbReference>
<name>A0A848K936_9NOCA</name>
<dbReference type="Proteomes" id="UP000535543">
    <property type="component" value="Unassembled WGS sequence"/>
</dbReference>
<keyword evidence="3" id="KW-0808">Transferase</keyword>
<comment type="pathway">
    <text evidence="1 13">Cell wall biogenesis; peptidoglycan biosynthesis.</text>
</comment>
<keyword evidence="4" id="KW-0732">Signal</keyword>
<evidence type="ECO:0000256" key="4">
    <source>
        <dbReference type="ARBA" id="ARBA00022729"/>
    </source>
</evidence>
<keyword evidence="8" id="KW-0564">Palmitate</keyword>
<feature type="domain" description="L,D-TPase catalytic" evidence="14">
    <location>
        <begin position="152"/>
        <end position="277"/>
    </location>
</feature>
<dbReference type="GO" id="GO:0016746">
    <property type="term" value="F:acyltransferase activity"/>
    <property type="evidence" value="ECO:0007669"/>
    <property type="project" value="UniProtKB-KW"/>
</dbReference>
<dbReference type="PROSITE" id="PS52029">
    <property type="entry name" value="LD_TPASE"/>
    <property type="match status" value="1"/>
</dbReference>
<sequence>MRGTNPRAVTSGSVKAPKAGRWGVRVGLAVVGVAATSLALMVPAQAEPLWPGGPDIGTPAIIPSPAPSIEPGTGATVGGKRAIDIFYKVPTGDRVAAQNAVRITSNPGVAGTFKWIDNQHLQWYPNDYWPRGTNVTVNVPGASSNFRVSDTFDAVGSTGGHDFEVKIGGDVVRTFPASFGKPKHETPTGSFPVMELNRNIIMDSSTYGVPVNSPEGYKLNVEYAVRLTWSGIFVHSAPWSTAQQGNSNVSHGCINLAPAAAQWFFENVRPGDVVNITG</sequence>
<evidence type="ECO:0000313" key="15">
    <source>
        <dbReference type="EMBL" id="NMN95445.1"/>
    </source>
</evidence>
<evidence type="ECO:0000256" key="3">
    <source>
        <dbReference type="ARBA" id="ARBA00022679"/>
    </source>
</evidence>
<evidence type="ECO:0000256" key="13">
    <source>
        <dbReference type="PROSITE-ProRule" id="PRU01373"/>
    </source>
</evidence>
<evidence type="ECO:0000256" key="2">
    <source>
        <dbReference type="ARBA" id="ARBA00022475"/>
    </source>
</evidence>
<dbReference type="GO" id="GO:0071555">
    <property type="term" value="P:cell wall organization"/>
    <property type="evidence" value="ECO:0007669"/>
    <property type="project" value="UniProtKB-UniRule"/>
</dbReference>
<evidence type="ECO:0000256" key="7">
    <source>
        <dbReference type="ARBA" id="ARBA00023136"/>
    </source>
</evidence>
<evidence type="ECO:0000256" key="11">
    <source>
        <dbReference type="ARBA" id="ARBA00023316"/>
    </source>
</evidence>
<organism evidence="15 16">
    <name type="scientific">Antrihabitans stalactiti</name>
    <dbReference type="NCBI Taxonomy" id="2584121"/>
    <lineage>
        <taxon>Bacteria</taxon>
        <taxon>Bacillati</taxon>
        <taxon>Actinomycetota</taxon>
        <taxon>Actinomycetes</taxon>
        <taxon>Mycobacteriales</taxon>
        <taxon>Nocardiaceae</taxon>
        <taxon>Antrihabitans</taxon>
    </lineage>
</organism>